<sequence length="301" mass="33549">MAERNHDQPDEATPIKAMTDPRAFAEASDLNAVLIEEEEPELTSKEMRELMTKQNNVIADMQKQMSQVIALMLSREAAPTVDAIAVAPQQALGEASGIAQLPQHAPTEFPACETQGIEPPGRVNLSFLEQHLAPQYRPNPPKRVLHQPLSAQIMAEHPSGAPPTLPTYNGTTDPEDHVSTFCLRMQLQTNSNAALCRTFPSTFTGICLDWYNRLPNGIIRSFEEFILLFTTKFASQKRRPLHLKALIDIRQKDGESLRAFYARWSRVAMAVRDLTPETAAHHLMEATLQEKTLSATIKKGC</sequence>
<dbReference type="EMBL" id="OZ034814">
    <property type="protein sequence ID" value="CAL1363930.1"/>
    <property type="molecule type" value="Genomic_DNA"/>
</dbReference>
<accession>A0AAV2D272</accession>
<reference evidence="3 4" key="1">
    <citation type="submission" date="2024-04" db="EMBL/GenBank/DDBJ databases">
        <authorList>
            <person name="Fracassetti M."/>
        </authorList>
    </citation>
    <scope>NUCLEOTIDE SEQUENCE [LARGE SCALE GENOMIC DNA]</scope>
</reference>
<organism evidence="3 4">
    <name type="scientific">Linum trigynum</name>
    <dbReference type="NCBI Taxonomy" id="586398"/>
    <lineage>
        <taxon>Eukaryota</taxon>
        <taxon>Viridiplantae</taxon>
        <taxon>Streptophyta</taxon>
        <taxon>Embryophyta</taxon>
        <taxon>Tracheophyta</taxon>
        <taxon>Spermatophyta</taxon>
        <taxon>Magnoliopsida</taxon>
        <taxon>eudicotyledons</taxon>
        <taxon>Gunneridae</taxon>
        <taxon>Pentapetalae</taxon>
        <taxon>rosids</taxon>
        <taxon>fabids</taxon>
        <taxon>Malpighiales</taxon>
        <taxon>Linaceae</taxon>
        <taxon>Linum</taxon>
    </lineage>
</organism>
<proteinExistence type="predicted"/>
<dbReference type="PANTHER" id="PTHR33223">
    <property type="entry name" value="CCHC-TYPE DOMAIN-CONTAINING PROTEIN"/>
    <property type="match status" value="1"/>
</dbReference>
<protein>
    <recommendedName>
        <fullName evidence="2">Retrotransposon gag domain-containing protein</fullName>
    </recommendedName>
</protein>
<evidence type="ECO:0000259" key="2">
    <source>
        <dbReference type="Pfam" id="PF03732"/>
    </source>
</evidence>
<dbReference type="Proteomes" id="UP001497516">
    <property type="component" value="Chromosome 10"/>
</dbReference>
<dbReference type="InterPro" id="IPR005162">
    <property type="entry name" value="Retrotrans_gag_dom"/>
</dbReference>
<evidence type="ECO:0000313" key="3">
    <source>
        <dbReference type="EMBL" id="CAL1363930.1"/>
    </source>
</evidence>
<gene>
    <name evidence="3" type="ORF">LTRI10_LOCUS10145</name>
</gene>
<evidence type="ECO:0000256" key="1">
    <source>
        <dbReference type="SAM" id="MobiDB-lite"/>
    </source>
</evidence>
<dbReference type="AlphaFoldDB" id="A0AAV2D272"/>
<keyword evidence="4" id="KW-1185">Reference proteome</keyword>
<dbReference type="Pfam" id="PF03732">
    <property type="entry name" value="Retrotrans_gag"/>
    <property type="match status" value="1"/>
</dbReference>
<dbReference type="PANTHER" id="PTHR33223:SF10">
    <property type="entry name" value="AMINOTRANSFERASE-LIKE PLANT MOBILE DOMAIN-CONTAINING PROTEIN"/>
    <property type="match status" value="1"/>
</dbReference>
<evidence type="ECO:0000313" key="4">
    <source>
        <dbReference type="Proteomes" id="UP001497516"/>
    </source>
</evidence>
<feature type="region of interest" description="Disordered" evidence="1">
    <location>
        <begin position="1"/>
        <end position="21"/>
    </location>
</feature>
<name>A0AAV2D272_9ROSI</name>
<feature type="domain" description="Retrotransposon gag" evidence="2">
    <location>
        <begin position="198"/>
        <end position="282"/>
    </location>
</feature>